<evidence type="ECO:0000259" key="3">
    <source>
        <dbReference type="Pfam" id="PF13559"/>
    </source>
</evidence>
<name>H8GZQ3_DEIGI</name>
<organism evidence="4 5">
    <name type="scientific">Deinococcus gobiensis (strain DSM 21396 / JCM 16679 / CGMCC 1.7299 / I-0)</name>
    <dbReference type="NCBI Taxonomy" id="745776"/>
    <lineage>
        <taxon>Bacteria</taxon>
        <taxon>Thermotogati</taxon>
        <taxon>Deinococcota</taxon>
        <taxon>Deinococci</taxon>
        <taxon>Deinococcales</taxon>
        <taxon>Deinococcaceae</taxon>
        <taxon>Deinococcus</taxon>
    </lineage>
</organism>
<feature type="transmembrane region" description="Helical" evidence="2">
    <location>
        <begin position="65"/>
        <end position="83"/>
    </location>
</feature>
<dbReference type="eggNOG" id="ENOG50335SM">
    <property type="taxonomic scope" value="Bacteria"/>
</dbReference>
<feature type="domain" description="Protein-glutamine gamma-glutamyltransferase-like C-terminal" evidence="3">
    <location>
        <begin position="370"/>
        <end position="436"/>
    </location>
</feature>
<keyword evidence="5" id="KW-1185">Reference proteome</keyword>
<feature type="transmembrane region" description="Helical" evidence="2">
    <location>
        <begin position="34"/>
        <end position="53"/>
    </location>
</feature>
<dbReference type="KEGG" id="dgo:DGo_CA1095"/>
<dbReference type="STRING" id="745776.DGo_CA1095"/>
<feature type="transmembrane region" description="Helical" evidence="2">
    <location>
        <begin position="250"/>
        <end position="270"/>
    </location>
</feature>
<feature type="region of interest" description="Disordered" evidence="1">
    <location>
        <begin position="437"/>
        <end position="460"/>
    </location>
</feature>
<evidence type="ECO:0000313" key="4">
    <source>
        <dbReference type="EMBL" id="AFD25022.1"/>
    </source>
</evidence>
<reference evidence="4 5" key="1">
    <citation type="journal article" date="2012" name="PLoS ONE">
        <title>Genome sequence and transcriptome analysis of the radioresistant bacterium Deinococcus gobiensis: insights into the extreme environmental adaptations.</title>
        <authorList>
            <person name="Yuan M."/>
            <person name="Chen M."/>
            <person name="Zhang W."/>
            <person name="Lu W."/>
            <person name="Wang J."/>
            <person name="Yang M."/>
            <person name="Zhao P."/>
            <person name="Tang R."/>
            <person name="Li X."/>
            <person name="Hao Y."/>
            <person name="Zhou Z."/>
            <person name="Zhan Y."/>
            <person name="Yu H."/>
            <person name="Teng C."/>
            <person name="Yan Y."/>
            <person name="Ping S."/>
            <person name="Wang Y."/>
            <person name="Lin M."/>
        </authorList>
    </citation>
    <scope>NUCLEOTIDE SEQUENCE [LARGE SCALE GENOMIC DNA]</scope>
    <source>
        <strain evidence="4 5">I-0</strain>
    </source>
</reference>
<keyword evidence="2" id="KW-0472">Membrane</keyword>
<evidence type="ECO:0000256" key="1">
    <source>
        <dbReference type="SAM" id="MobiDB-lite"/>
    </source>
</evidence>
<protein>
    <recommendedName>
        <fullName evidence="3">Protein-glutamine gamma-glutamyltransferase-like C-terminal domain-containing protein</fullName>
    </recommendedName>
</protein>
<dbReference type="PATRIC" id="fig|745776.4.peg.1124"/>
<gene>
    <name evidence="4" type="ordered locus">DGo_CA1095</name>
</gene>
<feature type="compositionally biased region" description="Low complexity" evidence="1">
    <location>
        <begin position="437"/>
        <end position="454"/>
    </location>
</feature>
<dbReference type="Proteomes" id="UP000007575">
    <property type="component" value="Chromosome"/>
</dbReference>
<feature type="region of interest" description="Disordered" evidence="1">
    <location>
        <begin position="173"/>
        <end position="212"/>
    </location>
</feature>
<sequence>MPLALAGLLPWWAVALLCAVSGLGARFQAWQDARFLVSLLIAGAATLPGLAALRGSGNGEALLDLGSRYLILLLALGLSSYGLTALEHGRRRGLAALLCAGLFAPQPLLLPALVGGALLRPGTDDRLGRPRPRPAAERAAGRRGWGLVLAGVAALTLLALALPRSGVPTAAASLTATDRPPTTAPAQPPQEAATPLTGTARRRPAVTSGAGGLPQPPAELLLLAGALTFAALGALVWRRRQGRGARVPPTLTELLMAGGLLLTLALLLVFSLGGTRGAGGEAGAPLSPAPTGGAASSALPLEQVGTSSGVSALLWVLLAIQVLLAAALLWVLWRHRTGREKLAVAGDEAGDPQVPAVPNAVPATHRVRAAYRQAEAGLAAAGQGRAAAEAPGAYAARVGAAFSELAAPLETLTRLYGPVRYGGRLSEAEAEDAEAAAAQIAAWAARRPSSRPSPFSEDLP</sequence>
<evidence type="ECO:0000256" key="2">
    <source>
        <dbReference type="SAM" id="Phobius"/>
    </source>
</evidence>
<dbReference type="Pfam" id="PF13559">
    <property type="entry name" value="DUF4129"/>
    <property type="match status" value="1"/>
</dbReference>
<dbReference type="AlphaFoldDB" id="H8GZQ3"/>
<dbReference type="InterPro" id="IPR025403">
    <property type="entry name" value="TgpA-like_C"/>
</dbReference>
<dbReference type="HOGENOM" id="CLU_562276_0_0_0"/>
<feature type="transmembrane region" description="Helical" evidence="2">
    <location>
        <begin position="220"/>
        <end position="238"/>
    </location>
</feature>
<keyword evidence="2" id="KW-1133">Transmembrane helix</keyword>
<proteinExistence type="predicted"/>
<feature type="transmembrane region" description="Helical" evidence="2">
    <location>
        <begin position="312"/>
        <end position="333"/>
    </location>
</feature>
<feature type="transmembrane region" description="Helical" evidence="2">
    <location>
        <begin position="140"/>
        <end position="162"/>
    </location>
</feature>
<accession>H8GZQ3</accession>
<dbReference type="EMBL" id="CP002191">
    <property type="protein sequence ID" value="AFD25022.1"/>
    <property type="molecule type" value="Genomic_DNA"/>
</dbReference>
<keyword evidence="2" id="KW-0812">Transmembrane</keyword>
<evidence type="ECO:0000313" key="5">
    <source>
        <dbReference type="Proteomes" id="UP000007575"/>
    </source>
</evidence>